<dbReference type="GeneTree" id="ENSGT01150000286990"/>
<dbReference type="PROSITE" id="PS50262">
    <property type="entry name" value="G_PROTEIN_RECEP_F1_2"/>
    <property type="match status" value="1"/>
</dbReference>
<dbReference type="PRINTS" id="PR00245">
    <property type="entry name" value="OLFACTORYR"/>
</dbReference>
<proteinExistence type="inferred from homology"/>
<comment type="similarity">
    <text evidence="9">Belongs to the G-protein coupled receptor 1 family.</text>
</comment>
<dbReference type="FunFam" id="1.20.1070.10:FF:000008">
    <property type="entry name" value="Olfactory receptor"/>
    <property type="match status" value="1"/>
</dbReference>
<dbReference type="CDD" id="cd15421">
    <property type="entry name" value="7tmA_OR2T-like"/>
    <property type="match status" value="1"/>
</dbReference>
<feature type="transmembrane region" description="Helical" evidence="10">
    <location>
        <begin position="141"/>
        <end position="163"/>
    </location>
</feature>
<name>A0A8D0GNF0_SPHPU</name>
<dbReference type="Ensembl" id="ENSSPUT00000009393.1">
    <property type="protein sequence ID" value="ENSSPUP00000008807.1"/>
    <property type="gene ID" value="ENSSPUG00000006847.1"/>
</dbReference>
<evidence type="ECO:0000256" key="1">
    <source>
        <dbReference type="ARBA" id="ARBA00004651"/>
    </source>
</evidence>
<reference evidence="12" key="1">
    <citation type="submission" date="2025-08" db="UniProtKB">
        <authorList>
            <consortium name="Ensembl"/>
        </authorList>
    </citation>
    <scope>IDENTIFICATION</scope>
</reference>
<feature type="transmembrane region" description="Helical" evidence="10">
    <location>
        <begin position="273"/>
        <end position="293"/>
    </location>
</feature>
<feature type="transmembrane region" description="Helical" evidence="10">
    <location>
        <begin position="205"/>
        <end position="227"/>
    </location>
</feature>
<dbReference type="GO" id="GO:0004984">
    <property type="term" value="F:olfactory receptor activity"/>
    <property type="evidence" value="ECO:0007669"/>
    <property type="project" value="InterPro"/>
</dbReference>
<reference evidence="12" key="2">
    <citation type="submission" date="2025-09" db="UniProtKB">
        <authorList>
            <consortium name="Ensembl"/>
        </authorList>
    </citation>
    <scope>IDENTIFICATION</scope>
</reference>
<comment type="subcellular location">
    <subcellularLocation>
        <location evidence="1 10">Cell membrane</location>
        <topology evidence="1 10">Multi-pass membrane protein</topology>
    </subcellularLocation>
</comment>
<evidence type="ECO:0000256" key="5">
    <source>
        <dbReference type="ARBA" id="ARBA00022725"/>
    </source>
</evidence>
<dbReference type="InterPro" id="IPR000276">
    <property type="entry name" value="GPCR_Rhodpsn"/>
</dbReference>
<dbReference type="Pfam" id="PF13853">
    <property type="entry name" value="7tm_4"/>
    <property type="match status" value="1"/>
</dbReference>
<evidence type="ECO:0000256" key="2">
    <source>
        <dbReference type="ARBA" id="ARBA00022475"/>
    </source>
</evidence>
<keyword evidence="9" id="KW-0675">Receptor</keyword>
<evidence type="ECO:0000256" key="6">
    <source>
        <dbReference type="ARBA" id="ARBA00022989"/>
    </source>
</evidence>
<dbReference type="OMA" id="MILIWFD"/>
<dbReference type="InterPro" id="IPR017452">
    <property type="entry name" value="GPCR_Rhodpsn_7TM"/>
</dbReference>
<feature type="transmembrane region" description="Helical" evidence="10">
    <location>
        <begin position="61"/>
        <end position="80"/>
    </location>
</feature>
<dbReference type="GO" id="GO:0005886">
    <property type="term" value="C:plasma membrane"/>
    <property type="evidence" value="ECO:0007669"/>
    <property type="project" value="UniProtKB-SubCell"/>
</dbReference>
<evidence type="ECO:0000256" key="4">
    <source>
        <dbReference type="ARBA" id="ARBA00022692"/>
    </source>
</evidence>
<dbReference type="GO" id="GO:0004930">
    <property type="term" value="F:G protein-coupled receptor activity"/>
    <property type="evidence" value="ECO:0007669"/>
    <property type="project" value="UniProtKB-KW"/>
</dbReference>
<dbReference type="Proteomes" id="UP000694392">
    <property type="component" value="Unplaced"/>
</dbReference>
<evidence type="ECO:0000256" key="3">
    <source>
        <dbReference type="ARBA" id="ARBA00022606"/>
    </source>
</evidence>
<organism evidence="12 13">
    <name type="scientific">Sphenodon punctatus</name>
    <name type="common">Tuatara</name>
    <name type="synonym">Hatteria punctata</name>
    <dbReference type="NCBI Taxonomy" id="8508"/>
    <lineage>
        <taxon>Eukaryota</taxon>
        <taxon>Metazoa</taxon>
        <taxon>Chordata</taxon>
        <taxon>Craniata</taxon>
        <taxon>Vertebrata</taxon>
        <taxon>Euteleostomi</taxon>
        <taxon>Lepidosauria</taxon>
        <taxon>Sphenodontia</taxon>
        <taxon>Sphenodontidae</taxon>
        <taxon>Sphenodon</taxon>
    </lineage>
</organism>
<dbReference type="PRINTS" id="PR00237">
    <property type="entry name" value="GPCRRHODOPSN"/>
</dbReference>
<evidence type="ECO:0000259" key="11">
    <source>
        <dbReference type="PROSITE" id="PS50262"/>
    </source>
</evidence>
<keyword evidence="2 10" id="KW-1003">Cell membrane</keyword>
<evidence type="ECO:0000256" key="10">
    <source>
        <dbReference type="RuleBase" id="RU363047"/>
    </source>
</evidence>
<feature type="transmembrane region" description="Helical" evidence="10">
    <location>
        <begin position="239"/>
        <end position="261"/>
    </location>
</feature>
<evidence type="ECO:0000313" key="13">
    <source>
        <dbReference type="Proteomes" id="UP000694392"/>
    </source>
</evidence>
<keyword evidence="7 10" id="KW-0472">Membrane</keyword>
<keyword evidence="4 9" id="KW-0812">Transmembrane</keyword>
<keyword evidence="8 9" id="KW-0807">Transducer</keyword>
<feature type="domain" description="G-protein coupled receptors family 1 profile" evidence="11">
    <location>
        <begin position="42"/>
        <end position="291"/>
    </location>
</feature>
<keyword evidence="9" id="KW-0297">G-protein coupled receptor</keyword>
<evidence type="ECO:0000256" key="8">
    <source>
        <dbReference type="ARBA" id="ARBA00023224"/>
    </source>
</evidence>
<dbReference type="PROSITE" id="PS00237">
    <property type="entry name" value="G_PROTEIN_RECEP_F1_1"/>
    <property type="match status" value="1"/>
</dbReference>
<dbReference type="Gene3D" id="1.20.1070.10">
    <property type="entry name" value="Rhodopsin 7-helix transmembrane proteins"/>
    <property type="match status" value="1"/>
</dbReference>
<keyword evidence="3 10" id="KW-0716">Sensory transduction</keyword>
<sequence length="312" mass="34931">MRTDNITSLTEFVLLGFLNQAMTQAVLLFAMIVFISFIALLGNFLLLILIHVDSALHTPMYFFLSQLAFMDICQILATVPKMSVGFVAQKNIISVAACRAQIFFMLGVGEAECLLLAVTSYDRYAAICSPLQYPVLMSRRICRIMTSGVWLCASLDALMHAVYVMQLPYCKSNLIDQFFCEVPALLKLSCSNTSTYETLVFLNSVVFLLIPFSVILASYIHVLSAILRIRSVEGRRKAFSTCSSHLTVVGLFYGSAIFIYTKPSSYRSQEQDKLVSLLCTVVTATLNPLIYSLRNKEVLAAVRKLFMVTYHF</sequence>
<dbReference type="InterPro" id="IPR000725">
    <property type="entry name" value="Olfact_rcpt"/>
</dbReference>
<protein>
    <recommendedName>
        <fullName evidence="10">Olfactory receptor</fullName>
    </recommendedName>
</protein>
<evidence type="ECO:0000256" key="9">
    <source>
        <dbReference type="RuleBase" id="RU000688"/>
    </source>
</evidence>
<keyword evidence="6 10" id="KW-1133">Transmembrane helix</keyword>
<dbReference type="SUPFAM" id="SSF81321">
    <property type="entry name" value="Family A G protein-coupled receptor-like"/>
    <property type="match status" value="1"/>
</dbReference>
<accession>A0A8D0GNF0</accession>
<keyword evidence="5 10" id="KW-0552">Olfaction</keyword>
<dbReference type="PANTHER" id="PTHR26453">
    <property type="entry name" value="OLFACTORY RECEPTOR"/>
    <property type="match status" value="1"/>
</dbReference>
<evidence type="ECO:0000256" key="7">
    <source>
        <dbReference type="ARBA" id="ARBA00023136"/>
    </source>
</evidence>
<dbReference type="AlphaFoldDB" id="A0A8D0GNF0"/>
<keyword evidence="13" id="KW-1185">Reference proteome</keyword>
<feature type="transmembrane region" description="Helical" evidence="10">
    <location>
        <begin position="25"/>
        <end position="49"/>
    </location>
</feature>
<evidence type="ECO:0000313" key="12">
    <source>
        <dbReference type="Ensembl" id="ENSSPUP00000008807.1"/>
    </source>
</evidence>